<evidence type="ECO:0000313" key="9">
    <source>
        <dbReference type="Proteomes" id="UP001193389"/>
    </source>
</evidence>
<dbReference type="SUPFAM" id="SSF56784">
    <property type="entry name" value="HAD-like"/>
    <property type="match status" value="1"/>
</dbReference>
<dbReference type="SFLD" id="SFLDG01136">
    <property type="entry name" value="C1.6:_Phosphoserine_Phosphatas"/>
    <property type="match status" value="1"/>
</dbReference>
<evidence type="ECO:0000256" key="2">
    <source>
        <dbReference type="ARBA" id="ARBA00005893"/>
    </source>
</evidence>
<dbReference type="InterPro" id="IPR023214">
    <property type="entry name" value="HAD_sf"/>
</dbReference>
<comment type="similarity">
    <text evidence="2">Belongs to the KdsC family.</text>
</comment>
<dbReference type="KEGG" id="anf:AQPE_1655"/>
<dbReference type="PIRSF" id="PIRSF006118">
    <property type="entry name" value="KDO8-P_Ptase"/>
    <property type="match status" value="1"/>
</dbReference>
<dbReference type="GO" id="GO:0046872">
    <property type="term" value="F:metal ion binding"/>
    <property type="evidence" value="ECO:0007669"/>
    <property type="project" value="UniProtKB-KW"/>
</dbReference>
<dbReference type="EMBL" id="AP018694">
    <property type="protein sequence ID" value="BBE17504.1"/>
    <property type="molecule type" value="Genomic_DNA"/>
</dbReference>
<feature type="binding site" evidence="7">
    <location>
        <position position="19"/>
    </location>
    <ligand>
        <name>substrate</name>
    </ligand>
</feature>
<feature type="binding site" evidence="7">
    <location>
        <position position="17"/>
    </location>
    <ligand>
        <name>Mg(2+)</name>
        <dbReference type="ChEBI" id="CHEBI:18420"/>
    </ligand>
</feature>
<dbReference type="NCBIfam" id="TIGR01670">
    <property type="entry name" value="KdsC-phosphatas"/>
    <property type="match status" value="1"/>
</dbReference>
<evidence type="ECO:0000256" key="7">
    <source>
        <dbReference type="PIRSR" id="PIRSR006118-2"/>
    </source>
</evidence>
<proteinExistence type="inferred from homology"/>
<dbReference type="SFLD" id="SFLDS00003">
    <property type="entry name" value="Haloacid_Dehalogenase"/>
    <property type="match status" value="1"/>
</dbReference>
<dbReference type="FunFam" id="3.40.50.1000:FF:000029">
    <property type="entry name" value="3-deoxy-D-manno-octulosonate 8-phosphate phosphatase KdsC"/>
    <property type="match status" value="1"/>
</dbReference>
<comment type="cofactor">
    <cofactor evidence="1 7">
        <name>Mg(2+)</name>
        <dbReference type="ChEBI" id="CHEBI:18420"/>
    </cofactor>
</comment>
<evidence type="ECO:0000256" key="5">
    <source>
        <dbReference type="ARBA" id="ARBA00022801"/>
    </source>
</evidence>
<comment type="subunit">
    <text evidence="3">Homotetramer.</text>
</comment>
<evidence type="ECO:0000313" key="8">
    <source>
        <dbReference type="EMBL" id="BBE17504.1"/>
    </source>
</evidence>
<dbReference type="PANTHER" id="PTHR21485">
    <property type="entry name" value="HAD SUPERFAMILY MEMBERS CMAS AND KDSC"/>
    <property type="match status" value="1"/>
</dbReference>
<evidence type="ECO:0000256" key="6">
    <source>
        <dbReference type="ARBA" id="ARBA00022842"/>
    </source>
</evidence>
<dbReference type="GO" id="GO:0008781">
    <property type="term" value="F:N-acylneuraminate cytidylyltransferase activity"/>
    <property type="evidence" value="ECO:0007669"/>
    <property type="project" value="TreeGrafter"/>
</dbReference>
<dbReference type="GO" id="GO:0016788">
    <property type="term" value="F:hydrolase activity, acting on ester bonds"/>
    <property type="evidence" value="ECO:0007669"/>
    <property type="project" value="InterPro"/>
</dbReference>
<dbReference type="RefSeq" id="WP_318350494.1">
    <property type="nucleotide sequence ID" value="NZ_AP018694.1"/>
</dbReference>
<dbReference type="InterPro" id="IPR050793">
    <property type="entry name" value="CMP-NeuNAc_synthase"/>
</dbReference>
<dbReference type="PANTHER" id="PTHR21485:SF3">
    <property type="entry name" value="N-ACYLNEURAMINATE CYTIDYLYLTRANSFERASE"/>
    <property type="match status" value="1"/>
</dbReference>
<dbReference type="Proteomes" id="UP001193389">
    <property type="component" value="Chromosome"/>
</dbReference>
<keyword evidence="5" id="KW-0378">Hydrolase</keyword>
<keyword evidence="9" id="KW-1185">Reference proteome</keyword>
<evidence type="ECO:0000256" key="1">
    <source>
        <dbReference type="ARBA" id="ARBA00001946"/>
    </source>
</evidence>
<organism evidence="8 9">
    <name type="scientific">Aquipluma nitroreducens</name>
    <dbReference type="NCBI Taxonomy" id="2010828"/>
    <lineage>
        <taxon>Bacteria</taxon>
        <taxon>Pseudomonadati</taxon>
        <taxon>Bacteroidota</taxon>
        <taxon>Bacteroidia</taxon>
        <taxon>Marinilabiliales</taxon>
        <taxon>Prolixibacteraceae</taxon>
        <taxon>Aquipluma</taxon>
    </lineage>
</organism>
<keyword evidence="4 7" id="KW-0479">Metal-binding</keyword>
<reference evidence="8" key="1">
    <citation type="journal article" date="2020" name="Int. J. Syst. Evol. Microbiol.">
        <title>Aquipluma nitroreducens gen. nov. sp. nov., a novel facultatively anaerobic bacterium isolated from a freshwater lake.</title>
        <authorList>
            <person name="Watanabe M."/>
            <person name="Kojima H."/>
            <person name="Fukui M."/>
        </authorList>
    </citation>
    <scope>NUCLEOTIDE SEQUENCE</scope>
    <source>
        <strain evidence="8">MeG22</strain>
    </source>
</reference>
<dbReference type="Gene3D" id="3.40.50.1000">
    <property type="entry name" value="HAD superfamily/HAD-like"/>
    <property type="match status" value="1"/>
</dbReference>
<dbReference type="InterPro" id="IPR036412">
    <property type="entry name" value="HAD-like_sf"/>
</dbReference>
<keyword evidence="6 7" id="KW-0460">Magnesium</keyword>
<evidence type="ECO:0000256" key="4">
    <source>
        <dbReference type="ARBA" id="ARBA00022723"/>
    </source>
</evidence>
<dbReference type="InterPro" id="IPR010023">
    <property type="entry name" value="KdsC_fam"/>
</dbReference>
<dbReference type="SFLD" id="SFLDG01138">
    <property type="entry name" value="C1.6.2:_Deoxy-d-mannose-octulo"/>
    <property type="match status" value="1"/>
</dbReference>
<evidence type="ECO:0000256" key="3">
    <source>
        <dbReference type="ARBA" id="ARBA00011881"/>
    </source>
</evidence>
<dbReference type="AlphaFoldDB" id="A0A5K7S855"/>
<feature type="binding site" evidence="7">
    <location>
        <position position="110"/>
    </location>
    <ligand>
        <name>Mg(2+)</name>
        <dbReference type="ChEBI" id="CHEBI:18420"/>
    </ligand>
</feature>
<accession>A0A5K7S855</accession>
<dbReference type="Pfam" id="PF08282">
    <property type="entry name" value="Hydrolase_3"/>
    <property type="match status" value="1"/>
</dbReference>
<protein>
    <submittedName>
        <fullName evidence="8">3-deoxy-D-manno-octulosonate 8-phosphate phosphatase</fullName>
    </submittedName>
</protein>
<name>A0A5K7S855_9BACT</name>
<sequence>MTFFKERLKNIKAFIFDVDGVLSYDTSPLDESGDPVRTANVKDGFAIRYALQNGFQMAIITGANTQRVKLRYKKLGVEHIYLNSFQKMECLDDFIVKTGVAKNEILYMGDDLVDFPIMKEVGIPTCPVDAVPEVKAISMYISDKKGGEGCVRDVIEQVMRSQQKWFGQEIKGIKAD</sequence>
<gene>
    <name evidence="8" type="ORF">AQPE_1655</name>
</gene>